<dbReference type="Proteomes" id="UP001046870">
    <property type="component" value="Chromosome 11"/>
</dbReference>
<accession>A0A9D3PU13</accession>
<dbReference type="InterPro" id="IPR032794">
    <property type="entry name" value="LINES_N"/>
</dbReference>
<dbReference type="InterPro" id="IPR024875">
    <property type="entry name" value="Protein_Lines"/>
</dbReference>
<dbReference type="Pfam" id="PF14694">
    <property type="entry name" value="LINES_N"/>
    <property type="match status" value="1"/>
</dbReference>
<dbReference type="PANTHER" id="PTHR16057">
    <property type="entry name" value="WINS1, 2 PROTEIN"/>
    <property type="match status" value="1"/>
</dbReference>
<sequence length="407" mass="45296">MSFKPTSRGQTVDSKLNYKEVLRILLEDMDLMQKLVSLFCIQEKILSHLAAKCVSSIVLFQLQESNSFNSVWQQMCLNTFRRGCPCRELDGCLWSLTAVLKGVLKGTYNSKRELLEKLLIAFDPVLPDLYTGLLSQRGVGSATVAYPSDTYHIEVIQTTFTDLLEMLTAARVKLQTCTMSQRLLHLQASVLLQLADSPAHYSVKKKVLLLLKRSLLQKAGEDLCTAELQSSTQGDSHLIADMWILADSVLESVRSGWVQRISVSTQPSLFGGTGVASPGSREGPDFLMLRAVSLVLLKSLEYKVQHVTQEGDEGTLDIQSYLGPLMLFLNQHLTRSHQLCHPCVWVSLVFGEQDDDMMEAAKTLMVLYLYQRRVNAASAQDPCGTGCNPHCHFIFLLQSVALTTPCS</sequence>
<name>A0A9D3PU13_MEGAT</name>
<feature type="domain" description="Protein Lines N-terminal" evidence="1">
    <location>
        <begin position="96"/>
        <end position="401"/>
    </location>
</feature>
<dbReference type="EMBL" id="JAFDVH010000011">
    <property type="protein sequence ID" value="KAG7468135.1"/>
    <property type="molecule type" value="Genomic_DNA"/>
</dbReference>
<dbReference type="AlphaFoldDB" id="A0A9D3PU13"/>
<keyword evidence="3" id="KW-1185">Reference proteome</keyword>
<evidence type="ECO:0000259" key="1">
    <source>
        <dbReference type="Pfam" id="PF14694"/>
    </source>
</evidence>
<dbReference type="PANTHER" id="PTHR16057:SF1">
    <property type="entry name" value="PROTEIN LINES HOMOLOG 1"/>
    <property type="match status" value="1"/>
</dbReference>
<organism evidence="2 3">
    <name type="scientific">Megalops atlanticus</name>
    <name type="common">Tarpon</name>
    <name type="synonym">Clupea gigantea</name>
    <dbReference type="NCBI Taxonomy" id="7932"/>
    <lineage>
        <taxon>Eukaryota</taxon>
        <taxon>Metazoa</taxon>
        <taxon>Chordata</taxon>
        <taxon>Craniata</taxon>
        <taxon>Vertebrata</taxon>
        <taxon>Euteleostomi</taxon>
        <taxon>Actinopterygii</taxon>
        <taxon>Neopterygii</taxon>
        <taxon>Teleostei</taxon>
        <taxon>Elopiformes</taxon>
        <taxon>Megalopidae</taxon>
        <taxon>Megalops</taxon>
    </lineage>
</organism>
<gene>
    <name evidence="2" type="ORF">MATL_G00139430</name>
</gene>
<dbReference type="OrthoDB" id="8251209at2759"/>
<protein>
    <recommendedName>
        <fullName evidence="1">Protein Lines N-terminal domain-containing protein</fullName>
    </recommendedName>
</protein>
<proteinExistence type="predicted"/>
<comment type="caution">
    <text evidence="2">The sequence shown here is derived from an EMBL/GenBank/DDBJ whole genome shotgun (WGS) entry which is preliminary data.</text>
</comment>
<evidence type="ECO:0000313" key="2">
    <source>
        <dbReference type="EMBL" id="KAG7468135.1"/>
    </source>
</evidence>
<evidence type="ECO:0000313" key="3">
    <source>
        <dbReference type="Proteomes" id="UP001046870"/>
    </source>
</evidence>
<reference evidence="2" key="1">
    <citation type="submission" date="2021-01" db="EMBL/GenBank/DDBJ databases">
        <authorList>
            <person name="Zahm M."/>
            <person name="Roques C."/>
            <person name="Cabau C."/>
            <person name="Klopp C."/>
            <person name="Donnadieu C."/>
            <person name="Jouanno E."/>
            <person name="Lampietro C."/>
            <person name="Louis A."/>
            <person name="Herpin A."/>
            <person name="Echchiki A."/>
            <person name="Berthelot C."/>
            <person name="Parey E."/>
            <person name="Roest-Crollius H."/>
            <person name="Braasch I."/>
            <person name="Postlethwait J."/>
            <person name="Bobe J."/>
            <person name="Montfort J."/>
            <person name="Bouchez O."/>
            <person name="Begum T."/>
            <person name="Mejri S."/>
            <person name="Adams A."/>
            <person name="Chen W.-J."/>
            <person name="Guiguen Y."/>
        </authorList>
    </citation>
    <scope>NUCLEOTIDE SEQUENCE</scope>
    <source>
        <strain evidence="2">YG-15Mar2019-1</strain>
        <tissue evidence="2">Brain</tissue>
    </source>
</reference>